<proteinExistence type="predicted"/>
<dbReference type="AlphaFoldDB" id="A0AAE1DAZ0"/>
<reference evidence="1" key="1">
    <citation type="journal article" date="2023" name="G3 (Bethesda)">
        <title>A reference genome for the long-term kleptoplast-retaining sea slug Elysia crispata morphotype clarki.</title>
        <authorList>
            <person name="Eastman K.E."/>
            <person name="Pendleton A.L."/>
            <person name="Shaikh M.A."/>
            <person name="Suttiyut T."/>
            <person name="Ogas R."/>
            <person name="Tomko P."/>
            <person name="Gavelis G."/>
            <person name="Widhalm J.R."/>
            <person name="Wisecaver J.H."/>
        </authorList>
    </citation>
    <scope>NUCLEOTIDE SEQUENCE</scope>
    <source>
        <strain evidence="1">ECLA1</strain>
    </source>
</reference>
<name>A0AAE1DAZ0_9GAST</name>
<sequence>MLRHICLNNRRKADRIVLTSLRLGINMSRLAFPQLLFSMRASILGLGEHKDASTSGEPLRVHGEMRRLALASKRFAFHHFP</sequence>
<protein>
    <submittedName>
        <fullName evidence="1">Uncharacterized protein</fullName>
    </submittedName>
</protein>
<dbReference type="EMBL" id="JAWDGP010004494">
    <property type="protein sequence ID" value="KAK3763861.1"/>
    <property type="molecule type" value="Genomic_DNA"/>
</dbReference>
<evidence type="ECO:0000313" key="1">
    <source>
        <dbReference type="EMBL" id="KAK3763861.1"/>
    </source>
</evidence>
<dbReference type="Proteomes" id="UP001283361">
    <property type="component" value="Unassembled WGS sequence"/>
</dbReference>
<gene>
    <name evidence="1" type="ORF">RRG08_060295</name>
</gene>
<keyword evidence="2" id="KW-1185">Reference proteome</keyword>
<comment type="caution">
    <text evidence="1">The sequence shown here is derived from an EMBL/GenBank/DDBJ whole genome shotgun (WGS) entry which is preliminary data.</text>
</comment>
<organism evidence="1 2">
    <name type="scientific">Elysia crispata</name>
    <name type="common">lettuce slug</name>
    <dbReference type="NCBI Taxonomy" id="231223"/>
    <lineage>
        <taxon>Eukaryota</taxon>
        <taxon>Metazoa</taxon>
        <taxon>Spiralia</taxon>
        <taxon>Lophotrochozoa</taxon>
        <taxon>Mollusca</taxon>
        <taxon>Gastropoda</taxon>
        <taxon>Heterobranchia</taxon>
        <taxon>Euthyneura</taxon>
        <taxon>Panpulmonata</taxon>
        <taxon>Sacoglossa</taxon>
        <taxon>Placobranchoidea</taxon>
        <taxon>Plakobranchidae</taxon>
        <taxon>Elysia</taxon>
    </lineage>
</organism>
<evidence type="ECO:0000313" key="2">
    <source>
        <dbReference type="Proteomes" id="UP001283361"/>
    </source>
</evidence>
<accession>A0AAE1DAZ0</accession>